<dbReference type="InterPro" id="IPR018170">
    <property type="entry name" value="Aldo/ket_reductase_CS"/>
</dbReference>
<protein>
    <submittedName>
        <fullName evidence="8">Aldose reductase-like protein</fullName>
    </submittedName>
</protein>
<comment type="caution">
    <text evidence="8">The sequence shown here is derived from an EMBL/GenBank/DDBJ whole genome shotgun (WGS) entry which is preliminary data.</text>
</comment>
<feature type="domain" description="NADP-dependent oxidoreductase" evidence="7">
    <location>
        <begin position="21"/>
        <end position="297"/>
    </location>
</feature>
<dbReference type="AlphaFoldDB" id="A0A443Q7P9"/>
<dbReference type="PIRSF" id="PIRSF000097">
    <property type="entry name" value="AKR"/>
    <property type="match status" value="1"/>
</dbReference>
<dbReference type="InterPro" id="IPR020471">
    <property type="entry name" value="AKR"/>
</dbReference>
<keyword evidence="9" id="KW-1185">Reference proteome</keyword>
<evidence type="ECO:0000256" key="1">
    <source>
        <dbReference type="ARBA" id="ARBA00007905"/>
    </source>
</evidence>
<evidence type="ECO:0000313" key="9">
    <source>
        <dbReference type="Proteomes" id="UP000285301"/>
    </source>
</evidence>
<dbReference type="PANTHER" id="PTHR11732">
    <property type="entry name" value="ALDO/KETO REDUCTASE"/>
    <property type="match status" value="1"/>
</dbReference>
<evidence type="ECO:0000259" key="7">
    <source>
        <dbReference type="Pfam" id="PF00248"/>
    </source>
</evidence>
<organism evidence="8 9">
    <name type="scientific">Dinothrombium tinctorium</name>
    <dbReference type="NCBI Taxonomy" id="1965070"/>
    <lineage>
        <taxon>Eukaryota</taxon>
        <taxon>Metazoa</taxon>
        <taxon>Ecdysozoa</taxon>
        <taxon>Arthropoda</taxon>
        <taxon>Chelicerata</taxon>
        <taxon>Arachnida</taxon>
        <taxon>Acari</taxon>
        <taxon>Acariformes</taxon>
        <taxon>Trombidiformes</taxon>
        <taxon>Prostigmata</taxon>
        <taxon>Anystina</taxon>
        <taxon>Parasitengona</taxon>
        <taxon>Trombidioidea</taxon>
        <taxon>Trombidiidae</taxon>
        <taxon>Dinothrombium</taxon>
    </lineage>
</organism>
<dbReference type="Pfam" id="PF00248">
    <property type="entry name" value="Aldo_ket_red"/>
    <property type="match status" value="1"/>
</dbReference>
<reference evidence="8 9" key="1">
    <citation type="journal article" date="2018" name="Gigascience">
        <title>Genomes of trombidid mites reveal novel predicted allergens and laterally-transferred genes associated with secondary metabolism.</title>
        <authorList>
            <person name="Dong X."/>
            <person name="Chaisiri K."/>
            <person name="Xia D."/>
            <person name="Armstrong S.D."/>
            <person name="Fang Y."/>
            <person name="Donnelly M.J."/>
            <person name="Kadowaki T."/>
            <person name="McGarry J.W."/>
            <person name="Darby A.C."/>
            <person name="Makepeace B.L."/>
        </authorList>
    </citation>
    <scope>NUCLEOTIDE SEQUENCE [LARGE SCALE GENOMIC DNA]</scope>
    <source>
        <strain evidence="8">UoL-WK</strain>
    </source>
</reference>
<evidence type="ECO:0000256" key="2">
    <source>
        <dbReference type="ARBA" id="ARBA00022857"/>
    </source>
</evidence>
<feature type="active site" description="Proton donor" evidence="4">
    <location>
        <position position="55"/>
    </location>
</feature>
<keyword evidence="3" id="KW-0560">Oxidoreductase</keyword>
<evidence type="ECO:0000313" key="8">
    <source>
        <dbReference type="EMBL" id="RWR99051.1"/>
    </source>
</evidence>
<dbReference type="PRINTS" id="PR00069">
    <property type="entry name" value="ALDKETRDTASE"/>
</dbReference>
<dbReference type="OrthoDB" id="416253at2759"/>
<dbReference type="Proteomes" id="UP000285301">
    <property type="component" value="Unassembled WGS sequence"/>
</dbReference>
<dbReference type="PROSITE" id="PS00062">
    <property type="entry name" value="ALDOKETO_REDUCTASE_2"/>
    <property type="match status" value="1"/>
</dbReference>
<keyword evidence="2" id="KW-0521">NADP</keyword>
<dbReference type="GO" id="GO:0016491">
    <property type="term" value="F:oxidoreductase activity"/>
    <property type="evidence" value="ECO:0007669"/>
    <property type="project" value="UniProtKB-KW"/>
</dbReference>
<sequence>WLSETMAASLKLNNGLLMPLLGLGTWNAPPNQVYEAVRYAIEEAGYRHIDCALVYQNEDEVGKAIKYVIDKGVVKREDLFIVSKCWSTYHSRERVLLGCKESLSKLGLDYLDLYLIHWPMGFAEGGELMPRDESGKIIFSDVDFVETWQGMEDCYNAGLVKSIGLSNFNSEQIERILSMAKIKPVNNQVECHPYFNSAKLIDFCRKRDIVVTAWAPLCRPGYQGTNTQDYSLLEDAVIKAIAKKHNKTAAQVAIRYQIQRAVGVIPKSVTPSRILENSQVFDFELSAEEMAAIDKLDRGMRLFSPLEMTEGSKYNPFTIEY</sequence>
<dbReference type="InterPro" id="IPR036812">
    <property type="entry name" value="NAD(P)_OxRdtase_dom_sf"/>
</dbReference>
<dbReference type="Gene3D" id="3.20.20.100">
    <property type="entry name" value="NADP-dependent oxidoreductase domain"/>
    <property type="match status" value="1"/>
</dbReference>
<comment type="similarity">
    <text evidence="1">Belongs to the aldo/keto reductase family.</text>
</comment>
<evidence type="ECO:0000256" key="3">
    <source>
        <dbReference type="ARBA" id="ARBA00023002"/>
    </source>
</evidence>
<dbReference type="STRING" id="1965070.A0A443Q7P9"/>
<gene>
    <name evidence="8" type="ORF">B4U79_01339</name>
</gene>
<dbReference type="FunFam" id="3.20.20.100:FF:000006">
    <property type="entry name" value="Aldo-keto reductase family 1 member A1"/>
    <property type="match status" value="1"/>
</dbReference>
<evidence type="ECO:0000256" key="4">
    <source>
        <dbReference type="PIRSR" id="PIRSR000097-1"/>
    </source>
</evidence>
<evidence type="ECO:0000256" key="6">
    <source>
        <dbReference type="PIRSR" id="PIRSR000097-3"/>
    </source>
</evidence>
<dbReference type="PROSITE" id="PS00063">
    <property type="entry name" value="ALDOKETO_REDUCTASE_3"/>
    <property type="match status" value="1"/>
</dbReference>
<dbReference type="InterPro" id="IPR023210">
    <property type="entry name" value="NADP_OxRdtase_dom"/>
</dbReference>
<proteinExistence type="inferred from homology"/>
<dbReference type="SUPFAM" id="SSF51430">
    <property type="entry name" value="NAD(P)-linked oxidoreductase"/>
    <property type="match status" value="1"/>
</dbReference>
<name>A0A443Q7P9_9ACAR</name>
<accession>A0A443Q7P9</accession>
<feature type="site" description="Lowers pKa of active site Tyr" evidence="6">
    <location>
        <position position="84"/>
    </location>
</feature>
<feature type="non-terminal residue" evidence="8">
    <location>
        <position position="1"/>
    </location>
</feature>
<dbReference type="EMBL" id="NCKU01017127">
    <property type="protein sequence ID" value="RWR99051.1"/>
    <property type="molecule type" value="Genomic_DNA"/>
</dbReference>
<feature type="binding site" evidence="5">
    <location>
        <position position="117"/>
    </location>
    <ligand>
        <name>substrate</name>
    </ligand>
</feature>
<evidence type="ECO:0000256" key="5">
    <source>
        <dbReference type="PIRSR" id="PIRSR000097-2"/>
    </source>
</evidence>
<dbReference type="PROSITE" id="PS00798">
    <property type="entry name" value="ALDOKETO_REDUCTASE_1"/>
    <property type="match status" value="1"/>
</dbReference>